<keyword evidence="6 7" id="KW-0663">Pyridoxal phosphate</keyword>
<dbReference type="InterPro" id="IPR005814">
    <property type="entry name" value="Aminotrans_3"/>
</dbReference>
<dbReference type="HOGENOM" id="CLU_016922_4_0_1"/>
<dbReference type="KEGG" id="cten:18245805"/>
<evidence type="ECO:0000256" key="4">
    <source>
        <dbReference type="ARBA" id="ARBA00012919"/>
    </source>
</evidence>
<dbReference type="FunFam" id="3.40.640.10:FF:000004">
    <property type="entry name" value="Acetylornithine aminotransferase"/>
    <property type="match status" value="1"/>
</dbReference>
<dbReference type="Proteomes" id="UP000000707">
    <property type="component" value="Unassembled WGS sequence"/>
</dbReference>
<dbReference type="PANTHER" id="PTHR43094">
    <property type="entry name" value="AMINOTRANSFERASE"/>
    <property type="match status" value="1"/>
</dbReference>
<evidence type="ECO:0000256" key="6">
    <source>
        <dbReference type="ARBA" id="ARBA00022898"/>
    </source>
</evidence>
<accession>G3B3R3</accession>
<dbReference type="OrthoDB" id="10261433at2759"/>
<dbReference type="EMBL" id="GL996521">
    <property type="protein sequence ID" value="EGV64216.1"/>
    <property type="molecule type" value="Genomic_DNA"/>
</dbReference>
<evidence type="ECO:0000256" key="5">
    <source>
        <dbReference type="ARBA" id="ARBA00021753"/>
    </source>
</evidence>
<dbReference type="GeneID" id="18245805"/>
<sequence>MTIETSKHSLIAHRILSKDPNFVKNTKGKYLILPDRKVLDACGGAAVVSVGHCNPDVNEAIKNQLDTVSYVHSLEFTTEATEKLGRALVEDYKDKFGRVYVVTSGSEATNAALKLAIQYHQERGITTKTEVISRNQSYHGNCIGGLSLSGYPARKRFFENILSPHMHKVSPAYEYRYKLESESTEKYVDRLAKELEDKILELGPENVAAFFAETIVGATTGAVPAPPGYFKEIRKVCDKYDVLLVLDEIMCGSGRTGKFFAWEHEGIVPDVVTCGKSMSSGYSPLSACFFSNKIVEALENGSDSFSNGHTYQAFPLACSAGVAVLNYIKDNNLLENVTLQGEYLGRRLKEIVGDSKIVGDIRGRGLFWGLELVKNKQTKEPFEKALNVGYQLKTLAFENGIAIYPGSGTIDGYVGDHVLLAPMYISTSNDIDIIVETLAKSIGQLENELGI</sequence>
<dbReference type="GO" id="GO:0003992">
    <property type="term" value="F:N2-acetyl-L-ornithine:2-oxoglutarate 5-aminotransferase activity"/>
    <property type="evidence" value="ECO:0007669"/>
    <property type="project" value="UniProtKB-EC"/>
</dbReference>
<evidence type="ECO:0000256" key="7">
    <source>
        <dbReference type="RuleBase" id="RU003560"/>
    </source>
</evidence>
<protein>
    <recommendedName>
        <fullName evidence="5">Acetylornithine aminotransferase, mitochondrial</fullName>
        <ecNumber evidence="4">2.6.1.11</ecNumber>
    </recommendedName>
</protein>
<evidence type="ECO:0000313" key="9">
    <source>
        <dbReference type="Proteomes" id="UP000000707"/>
    </source>
</evidence>
<dbReference type="InterPro" id="IPR015421">
    <property type="entry name" value="PyrdxlP-dep_Trfase_major"/>
</dbReference>
<keyword evidence="9" id="KW-1185">Reference proteome</keyword>
<evidence type="ECO:0000313" key="8">
    <source>
        <dbReference type="EMBL" id="EGV64216.1"/>
    </source>
</evidence>
<dbReference type="Gene3D" id="3.40.640.10">
    <property type="entry name" value="Type I PLP-dependent aspartate aminotransferase-like (Major domain)"/>
    <property type="match status" value="1"/>
</dbReference>
<dbReference type="PIRSF" id="PIRSF000521">
    <property type="entry name" value="Transaminase_4ab_Lys_Orn"/>
    <property type="match status" value="1"/>
</dbReference>
<evidence type="ECO:0000256" key="1">
    <source>
        <dbReference type="ARBA" id="ARBA00001933"/>
    </source>
</evidence>
<dbReference type="InterPro" id="IPR015424">
    <property type="entry name" value="PyrdxlP-dep_Trfase"/>
</dbReference>
<comment type="pathway">
    <text evidence="2">Amino-acid biosynthesis; L-arginine biosynthesis; N(2)-acetyl-L-ornithine from L-glutamate: step 4/4.</text>
</comment>
<dbReference type="NCBIfam" id="NF005685">
    <property type="entry name" value="PRK07483.1"/>
    <property type="match status" value="1"/>
</dbReference>
<dbReference type="EC" id="2.6.1.11" evidence="4"/>
<proteinExistence type="inferred from homology"/>
<dbReference type="eggNOG" id="KOG1404">
    <property type="taxonomic scope" value="Eukaryota"/>
</dbReference>
<dbReference type="PANTHER" id="PTHR43094:SF1">
    <property type="entry name" value="AMINOTRANSFERASE CLASS-III"/>
    <property type="match status" value="1"/>
</dbReference>
<organism evidence="9">
    <name type="scientific">Candida tenuis (strain ATCC 10573 / BCRC 21748 / CBS 615 / JCM 9827 / NBRC 10315 / NRRL Y-1498 / VKM Y-70)</name>
    <name type="common">Yeast</name>
    <name type="synonym">Yamadazyma tenuis</name>
    <dbReference type="NCBI Taxonomy" id="590646"/>
    <lineage>
        <taxon>Eukaryota</taxon>
        <taxon>Fungi</taxon>
        <taxon>Dikarya</taxon>
        <taxon>Ascomycota</taxon>
        <taxon>Saccharomycotina</taxon>
        <taxon>Pichiomycetes</taxon>
        <taxon>Debaryomycetaceae</taxon>
        <taxon>Yamadazyma</taxon>
    </lineage>
</organism>
<dbReference type="GO" id="GO:0030170">
    <property type="term" value="F:pyridoxal phosphate binding"/>
    <property type="evidence" value="ECO:0007669"/>
    <property type="project" value="InterPro"/>
</dbReference>
<dbReference type="Pfam" id="PF00202">
    <property type="entry name" value="Aminotran_3"/>
    <property type="match status" value="1"/>
</dbReference>
<evidence type="ECO:0000256" key="2">
    <source>
        <dbReference type="ARBA" id="ARBA00005024"/>
    </source>
</evidence>
<dbReference type="CDD" id="cd00610">
    <property type="entry name" value="OAT_like"/>
    <property type="match status" value="1"/>
</dbReference>
<gene>
    <name evidence="8" type="ORF">CANTEDRAFT_105365</name>
</gene>
<dbReference type="Gene3D" id="3.90.1150.10">
    <property type="entry name" value="Aspartate Aminotransferase, domain 1"/>
    <property type="match status" value="1"/>
</dbReference>
<evidence type="ECO:0000256" key="3">
    <source>
        <dbReference type="ARBA" id="ARBA00008954"/>
    </source>
</evidence>
<comment type="cofactor">
    <cofactor evidence="1">
        <name>pyridoxal 5'-phosphate</name>
        <dbReference type="ChEBI" id="CHEBI:597326"/>
    </cofactor>
</comment>
<dbReference type="RefSeq" id="XP_006686530.1">
    <property type="nucleotide sequence ID" value="XM_006686467.1"/>
</dbReference>
<reference evidence="8 9" key="1">
    <citation type="journal article" date="2011" name="Proc. Natl. Acad. Sci. U.S.A.">
        <title>Comparative genomics of xylose-fermenting fungi for enhanced biofuel production.</title>
        <authorList>
            <person name="Wohlbach D.J."/>
            <person name="Kuo A."/>
            <person name="Sato T.K."/>
            <person name="Potts K.M."/>
            <person name="Salamov A.A."/>
            <person name="LaButti K.M."/>
            <person name="Sun H."/>
            <person name="Clum A."/>
            <person name="Pangilinan J.L."/>
            <person name="Lindquist E.A."/>
            <person name="Lucas S."/>
            <person name="Lapidus A."/>
            <person name="Jin M."/>
            <person name="Gunawan C."/>
            <person name="Balan V."/>
            <person name="Dale B.E."/>
            <person name="Jeffries T.W."/>
            <person name="Zinkel R."/>
            <person name="Barry K.W."/>
            <person name="Grigoriev I.V."/>
            <person name="Gasch A.P."/>
        </authorList>
    </citation>
    <scope>NUCLEOTIDE SEQUENCE [LARGE SCALE GENOMIC DNA]</scope>
    <source>
        <strain evidence="9">ATCC 10573 / BCRC 21748 / CBS 615 / JCM 9827 / NBRC 10315 / NRRL Y-1498 / VKM Y-70</strain>
    </source>
</reference>
<dbReference type="AlphaFoldDB" id="G3B3R3"/>
<dbReference type="STRING" id="590646.G3B3R3"/>
<dbReference type="GO" id="GO:0005829">
    <property type="term" value="C:cytosol"/>
    <property type="evidence" value="ECO:0007669"/>
    <property type="project" value="TreeGrafter"/>
</dbReference>
<comment type="similarity">
    <text evidence="3 7">Belongs to the class-III pyridoxal-phosphate-dependent aminotransferase family.</text>
</comment>
<dbReference type="SUPFAM" id="SSF53383">
    <property type="entry name" value="PLP-dependent transferases"/>
    <property type="match status" value="1"/>
</dbReference>
<name>G3B3R3_CANTC</name>
<dbReference type="InterPro" id="IPR015422">
    <property type="entry name" value="PyrdxlP-dep_Trfase_small"/>
</dbReference>